<keyword evidence="5" id="KW-1185">Reference proteome</keyword>
<dbReference type="PANTHER" id="PTHR46825">
    <property type="entry name" value="D-ALANYL-D-ALANINE-CARBOXYPEPTIDASE/ENDOPEPTIDASE AMPH"/>
    <property type="match status" value="1"/>
</dbReference>
<evidence type="ECO:0000313" key="4">
    <source>
        <dbReference type="EMBL" id="KAI9631760.1"/>
    </source>
</evidence>
<dbReference type="SUPFAM" id="SSF56601">
    <property type="entry name" value="beta-lactamase/transpeptidase-like"/>
    <property type="match status" value="1"/>
</dbReference>
<dbReference type="Gene3D" id="3.40.710.10">
    <property type="entry name" value="DD-peptidase/beta-lactamase superfamily"/>
    <property type="match status" value="1"/>
</dbReference>
<dbReference type="InterPro" id="IPR001466">
    <property type="entry name" value="Beta-lactam-related"/>
</dbReference>
<comment type="caution">
    <text evidence="4">The sequence shown here is derived from an EMBL/GenBank/DDBJ whole genome shotgun (WGS) entry which is preliminary data.</text>
</comment>
<evidence type="ECO:0000256" key="2">
    <source>
        <dbReference type="SAM" id="MobiDB-lite"/>
    </source>
</evidence>
<dbReference type="AlphaFoldDB" id="A0AA38H0Y7"/>
<feature type="domain" description="Beta-lactamase-related" evidence="3">
    <location>
        <begin position="26"/>
        <end position="373"/>
    </location>
</feature>
<reference evidence="4" key="1">
    <citation type="journal article" date="2022" name="G3 (Bethesda)">
        <title>High quality genome of the basidiomycete yeast Dioszegia hungarica PDD-24b-2 isolated from cloud water.</title>
        <authorList>
            <person name="Jarrige D."/>
            <person name="Haridas S."/>
            <person name="Bleykasten-Grosshans C."/>
            <person name="Joly M."/>
            <person name="Nadalig T."/>
            <person name="Sancelme M."/>
            <person name="Vuilleumier S."/>
            <person name="Grigoriev I.V."/>
            <person name="Amato P."/>
            <person name="Bringel F."/>
        </authorList>
    </citation>
    <scope>NUCLEOTIDE SEQUENCE</scope>
    <source>
        <strain evidence="4">PDD-24b-2</strain>
    </source>
</reference>
<evidence type="ECO:0000256" key="1">
    <source>
        <dbReference type="ARBA" id="ARBA00038215"/>
    </source>
</evidence>
<feature type="region of interest" description="Disordered" evidence="2">
    <location>
        <begin position="397"/>
        <end position="416"/>
    </location>
</feature>
<evidence type="ECO:0000259" key="3">
    <source>
        <dbReference type="Pfam" id="PF00144"/>
    </source>
</evidence>
<dbReference type="EMBL" id="JAKWFO010000016">
    <property type="protein sequence ID" value="KAI9631760.1"/>
    <property type="molecule type" value="Genomic_DNA"/>
</dbReference>
<dbReference type="Pfam" id="PF00144">
    <property type="entry name" value="Beta-lactamase"/>
    <property type="match status" value="1"/>
</dbReference>
<gene>
    <name evidence="4" type="ORF">MKK02DRAFT_30766</name>
</gene>
<name>A0AA38H0Y7_9TREE</name>
<comment type="similarity">
    <text evidence="1">Belongs to the peptidase S12 family.</text>
</comment>
<dbReference type="Proteomes" id="UP001164286">
    <property type="component" value="Unassembled WGS sequence"/>
</dbReference>
<protein>
    <submittedName>
        <fullName evidence="4">Beta-lactamase/transpeptidase-like protein</fullName>
    </submittedName>
</protein>
<dbReference type="InterPro" id="IPR012338">
    <property type="entry name" value="Beta-lactam/transpept-like"/>
</dbReference>
<organism evidence="4 5">
    <name type="scientific">Dioszegia hungarica</name>
    <dbReference type="NCBI Taxonomy" id="4972"/>
    <lineage>
        <taxon>Eukaryota</taxon>
        <taxon>Fungi</taxon>
        <taxon>Dikarya</taxon>
        <taxon>Basidiomycota</taxon>
        <taxon>Agaricomycotina</taxon>
        <taxon>Tremellomycetes</taxon>
        <taxon>Tremellales</taxon>
        <taxon>Bulleribasidiaceae</taxon>
        <taxon>Dioszegia</taxon>
    </lineage>
</organism>
<accession>A0AA38H0Y7</accession>
<dbReference type="PANTHER" id="PTHR46825:SF15">
    <property type="entry name" value="BETA-LACTAMASE-RELATED DOMAIN-CONTAINING PROTEIN"/>
    <property type="match status" value="1"/>
</dbReference>
<dbReference type="GeneID" id="77727335"/>
<proteinExistence type="inferred from homology"/>
<dbReference type="InterPro" id="IPR050491">
    <property type="entry name" value="AmpC-like"/>
</dbReference>
<sequence>MTSWPMDPARDQPGSEPLYRLSSHVKQALERLLVKYKIPGLCISVVRQKEGAWESGVTALGIRDSSGSPWLPDVRSHLSDHARSQHAIASCSKVFAAASVGILIARDTRLPNGETLAWTTKITTVLPDWTMMDKEVEENADIEDALGKFTNDTPSAIVNRMRYHRPASSFRRTAIYSNSSLILAGEFISKLSGMPYHEFVERNIFDPLGMKDSQFEHKVALASGKRVEGFAHYDQTGPGHVGEVGRTAFWNEGDGLFLAAAGGAWSTGNDILLWLKETLTPRILSPAVLDELNRPRTAWGAAQPPHSTMSQMFYGIGQHTHFYRGHLVVGHTGSLPGHYSFVFRLPDDDIALALFCNDATFGPDMLDTALQILLDDLLDIPERVDWEDIFFTPGLQDAPLPRQSPTSPRPSGDITGTYTEGAYGELKVVRIEDHPMGAHILELLKTYPGSTIPVREGAHIYLGDLAHDLRGSLLLSPVDGPIFTRAWIKAKPVQRIGGGRSYAAQLTGAGRCVVTQDGIGMFEDFWGQGGAVGGMIVRQVGTIECWQAMVLTASASVPPNRSFCDIATYILANNWGLQLPTD</sequence>
<dbReference type="RefSeq" id="XP_052941537.1">
    <property type="nucleotide sequence ID" value="XM_053088130.1"/>
</dbReference>
<evidence type="ECO:0000313" key="5">
    <source>
        <dbReference type="Proteomes" id="UP001164286"/>
    </source>
</evidence>